<dbReference type="CDD" id="cd04301">
    <property type="entry name" value="NAT_SF"/>
    <property type="match status" value="1"/>
</dbReference>
<evidence type="ECO:0000259" key="3">
    <source>
        <dbReference type="PROSITE" id="PS51186"/>
    </source>
</evidence>
<keyword evidence="1" id="KW-0808">Transferase</keyword>
<dbReference type="RefSeq" id="WP_013924473.1">
    <property type="nucleotide sequence ID" value="NZ_JASBUT010000004.1"/>
</dbReference>
<keyword evidence="2" id="KW-0012">Acyltransferase</keyword>
<dbReference type="SUPFAM" id="SSF55811">
    <property type="entry name" value="Nudix"/>
    <property type="match status" value="1"/>
</dbReference>
<evidence type="ECO:0000259" key="4">
    <source>
        <dbReference type="PROSITE" id="PS51462"/>
    </source>
</evidence>
<evidence type="ECO:0000256" key="1">
    <source>
        <dbReference type="ARBA" id="ARBA00022679"/>
    </source>
</evidence>
<proteinExistence type="predicted"/>
<sequence length="287" mass="33160">MKYHIEENLLTEEMKKRIFQGFARQATNAISIDGPSEDLISFEIYDGSDFVGTVVVQLFWEQLHIKFLFIEERYRGQGIGRYLMNHALEHGKKRGCHFAFVETMNFQAVEFYQRLGFVTESSRGGYAKDTILHYLKKSLAGASVIKKITRTGIYGLAIAEDKVLLIEQKHGPFAGRLDFPGGRIEFGESVEQALRREFAEEVAMSFMSCILFDNLTTTTDVPKTSAHESYCFYQIGMIYRIEGLLPLNNVEQELQHIWIDPKMLSKEKCSSLLWQFLQSHTWHIYIK</sequence>
<evidence type="ECO:0000313" key="6">
    <source>
        <dbReference type="Proteomes" id="UP000031307"/>
    </source>
</evidence>
<dbReference type="InterPro" id="IPR000086">
    <property type="entry name" value="NUDIX_hydrolase_dom"/>
</dbReference>
<dbReference type="InterPro" id="IPR000182">
    <property type="entry name" value="GNAT_dom"/>
</dbReference>
<evidence type="ECO:0000313" key="5">
    <source>
        <dbReference type="EMBL" id="KIA78651.1"/>
    </source>
</evidence>
<dbReference type="GO" id="GO:0016747">
    <property type="term" value="F:acyltransferase activity, transferring groups other than amino-acyl groups"/>
    <property type="evidence" value="ECO:0007669"/>
    <property type="project" value="InterPro"/>
</dbReference>
<dbReference type="InterPro" id="IPR051556">
    <property type="entry name" value="N-term/lysine_N-AcTrnsfr"/>
</dbReference>
<dbReference type="SUPFAM" id="SSF55729">
    <property type="entry name" value="Acyl-CoA N-acyltransferases (Nat)"/>
    <property type="match status" value="1"/>
</dbReference>
<dbReference type="PROSITE" id="PS51186">
    <property type="entry name" value="GNAT"/>
    <property type="match status" value="1"/>
</dbReference>
<organism evidence="5 6">
    <name type="scientific">Parachlamydia acanthamoebae</name>
    <dbReference type="NCBI Taxonomy" id="83552"/>
    <lineage>
        <taxon>Bacteria</taxon>
        <taxon>Pseudomonadati</taxon>
        <taxon>Chlamydiota</taxon>
        <taxon>Chlamydiia</taxon>
        <taxon>Parachlamydiales</taxon>
        <taxon>Parachlamydiaceae</taxon>
        <taxon>Parachlamydia</taxon>
    </lineage>
</organism>
<dbReference type="Gene3D" id="3.40.630.30">
    <property type="match status" value="1"/>
</dbReference>
<feature type="domain" description="N-acetyltransferase" evidence="3">
    <location>
        <begin position="1"/>
        <end position="141"/>
    </location>
</feature>
<name>A0A0C1C5G6_9BACT</name>
<gene>
    <name evidence="5" type="ORF">DB43_DP00080</name>
</gene>
<protein>
    <submittedName>
        <fullName evidence="5">Uncharacterized protein</fullName>
    </submittedName>
</protein>
<dbReference type="PANTHER" id="PTHR42919:SF8">
    <property type="entry name" value="N-ALPHA-ACETYLTRANSFERASE 50"/>
    <property type="match status" value="1"/>
</dbReference>
<dbReference type="PROSITE" id="PS51462">
    <property type="entry name" value="NUDIX"/>
    <property type="match status" value="1"/>
</dbReference>
<dbReference type="Pfam" id="PF00583">
    <property type="entry name" value="Acetyltransf_1"/>
    <property type="match status" value="1"/>
</dbReference>
<dbReference type="InterPro" id="IPR016181">
    <property type="entry name" value="Acyl_CoA_acyltransferase"/>
</dbReference>
<dbReference type="Gene3D" id="3.90.79.10">
    <property type="entry name" value="Nucleoside Triphosphate Pyrophosphohydrolase"/>
    <property type="match status" value="1"/>
</dbReference>
<dbReference type="Proteomes" id="UP000031307">
    <property type="component" value="Unassembled WGS sequence"/>
</dbReference>
<comment type="caution">
    <text evidence="5">The sequence shown here is derived from an EMBL/GenBank/DDBJ whole genome shotgun (WGS) entry which is preliminary data.</text>
</comment>
<dbReference type="CDD" id="cd04686">
    <property type="entry name" value="NUDIX_Hydrolase"/>
    <property type="match status" value="1"/>
</dbReference>
<dbReference type="Pfam" id="PF00293">
    <property type="entry name" value="NUDIX"/>
    <property type="match status" value="1"/>
</dbReference>
<dbReference type="AlphaFoldDB" id="A0A0C1C5G6"/>
<dbReference type="PATRIC" id="fig|83552.4.peg.81"/>
<dbReference type="InterPro" id="IPR015797">
    <property type="entry name" value="NUDIX_hydrolase-like_dom_sf"/>
</dbReference>
<feature type="domain" description="Nudix hydrolase" evidence="4">
    <location>
        <begin position="148"/>
        <end position="287"/>
    </location>
</feature>
<dbReference type="EMBL" id="JSAM01000010">
    <property type="protein sequence ID" value="KIA78651.1"/>
    <property type="molecule type" value="Genomic_DNA"/>
</dbReference>
<reference evidence="5 6" key="1">
    <citation type="journal article" date="2014" name="Mol. Biol. Evol.">
        <title>Massive expansion of Ubiquitination-related gene families within the Chlamydiae.</title>
        <authorList>
            <person name="Domman D."/>
            <person name="Collingro A."/>
            <person name="Lagkouvardos I."/>
            <person name="Gehre L."/>
            <person name="Weinmaier T."/>
            <person name="Rattei T."/>
            <person name="Subtil A."/>
            <person name="Horn M."/>
        </authorList>
    </citation>
    <scope>NUCLEOTIDE SEQUENCE [LARGE SCALE GENOMIC DNA]</scope>
    <source>
        <strain evidence="5 6">OEW1</strain>
    </source>
</reference>
<accession>A0A0C1C5G6</accession>
<dbReference type="PANTHER" id="PTHR42919">
    <property type="entry name" value="N-ALPHA-ACETYLTRANSFERASE"/>
    <property type="match status" value="1"/>
</dbReference>
<evidence type="ECO:0000256" key="2">
    <source>
        <dbReference type="ARBA" id="ARBA00023315"/>
    </source>
</evidence>